<dbReference type="AlphaFoldDB" id="A0AAE0ZYF9"/>
<organism evidence="1 2">
    <name type="scientific">Elysia crispata</name>
    <name type="common">lettuce slug</name>
    <dbReference type="NCBI Taxonomy" id="231223"/>
    <lineage>
        <taxon>Eukaryota</taxon>
        <taxon>Metazoa</taxon>
        <taxon>Spiralia</taxon>
        <taxon>Lophotrochozoa</taxon>
        <taxon>Mollusca</taxon>
        <taxon>Gastropoda</taxon>
        <taxon>Heterobranchia</taxon>
        <taxon>Euthyneura</taxon>
        <taxon>Panpulmonata</taxon>
        <taxon>Sacoglossa</taxon>
        <taxon>Placobranchoidea</taxon>
        <taxon>Plakobranchidae</taxon>
        <taxon>Elysia</taxon>
    </lineage>
</organism>
<evidence type="ECO:0000313" key="2">
    <source>
        <dbReference type="Proteomes" id="UP001283361"/>
    </source>
</evidence>
<dbReference type="Proteomes" id="UP001283361">
    <property type="component" value="Unassembled WGS sequence"/>
</dbReference>
<comment type="caution">
    <text evidence="1">The sequence shown here is derived from an EMBL/GenBank/DDBJ whole genome shotgun (WGS) entry which is preliminary data.</text>
</comment>
<name>A0AAE0ZYF9_9GAST</name>
<gene>
    <name evidence="1" type="ORF">RRG08_025931</name>
</gene>
<proteinExistence type="predicted"/>
<keyword evidence="2" id="KW-1185">Reference proteome</keyword>
<reference evidence="1" key="1">
    <citation type="journal article" date="2023" name="G3 (Bethesda)">
        <title>A reference genome for the long-term kleptoplast-retaining sea slug Elysia crispata morphotype clarki.</title>
        <authorList>
            <person name="Eastman K.E."/>
            <person name="Pendleton A.L."/>
            <person name="Shaikh M.A."/>
            <person name="Suttiyut T."/>
            <person name="Ogas R."/>
            <person name="Tomko P."/>
            <person name="Gavelis G."/>
            <person name="Widhalm J.R."/>
            <person name="Wisecaver J.H."/>
        </authorList>
    </citation>
    <scope>NUCLEOTIDE SEQUENCE</scope>
    <source>
        <strain evidence="1">ECLA1</strain>
    </source>
</reference>
<accession>A0AAE0ZYF9</accession>
<evidence type="ECO:0000313" key="1">
    <source>
        <dbReference type="EMBL" id="KAK3777998.1"/>
    </source>
</evidence>
<sequence length="68" mass="7828">MPCARLRTKPCNQEKLRHFEIPYLQEQEKELLSLQSCAVPLSVMWLNNQKLDLALVLCDDPGQKGKAF</sequence>
<protein>
    <submittedName>
        <fullName evidence="1">Uncharacterized protein</fullName>
    </submittedName>
</protein>
<dbReference type="EMBL" id="JAWDGP010003043">
    <property type="protein sequence ID" value="KAK3777998.1"/>
    <property type="molecule type" value="Genomic_DNA"/>
</dbReference>